<feature type="transmembrane region" description="Helical" evidence="7">
    <location>
        <begin position="347"/>
        <end position="369"/>
    </location>
</feature>
<dbReference type="InterPro" id="IPR020846">
    <property type="entry name" value="MFS_dom"/>
</dbReference>
<dbReference type="GO" id="GO:0005886">
    <property type="term" value="C:plasma membrane"/>
    <property type="evidence" value="ECO:0007669"/>
    <property type="project" value="UniProtKB-SubCell"/>
</dbReference>
<feature type="transmembrane region" description="Helical" evidence="7">
    <location>
        <begin position="312"/>
        <end position="335"/>
    </location>
</feature>
<dbReference type="PANTHER" id="PTHR23513:SF11">
    <property type="entry name" value="STAPHYLOFERRIN A TRANSPORTER"/>
    <property type="match status" value="1"/>
</dbReference>
<feature type="transmembrane region" description="Helical" evidence="7">
    <location>
        <begin position="375"/>
        <end position="394"/>
    </location>
</feature>
<dbReference type="PROSITE" id="PS50850">
    <property type="entry name" value="MFS"/>
    <property type="match status" value="1"/>
</dbReference>
<feature type="transmembrane region" description="Helical" evidence="7">
    <location>
        <begin position="289"/>
        <end position="306"/>
    </location>
</feature>
<feature type="transmembrane region" description="Helical" evidence="7">
    <location>
        <begin position="46"/>
        <end position="71"/>
    </location>
</feature>
<evidence type="ECO:0000259" key="8">
    <source>
        <dbReference type="PROSITE" id="PS50850"/>
    </source>
</evidence>
<feature type="transmembrane region" description="Helical" evidence="7">
    <location>
        <begin position="226"/>
        <end position="247"/>
    </location>
</feature>
<feature type="domain" description="Major facilitator superfamily (MFS) profile" evidence="8">
    <location>
        <begin position="8"/>
        <end position="401"/>
    </location>
</feature>
<sequence>MSSQIIKALYNRNYRIFFAGQGLSIIGTWMQNIALSWLIYRLTDSAFMLGLVAFMGQIPNFVLAPFAGVWIDRLGKRGVLIGTQAFSLLQASLLTWLTLTNRIEIDHILALSLLLGCINAVDVPARNAISVEMMDNQEERQNAIALNSVTYNLARLVGPAMGGILIPLVGEGYCFLLNAASYFVSILSLLALRLKVNTVVQQHNDMLLQFKAGYAYTFKQLPLRNILLLLGIISVTAMPYTVLLPVFVTQNLGGNAGTLGFLLAVSGCGSFLAALFIASRSEFQGLEKLLVVAAVIIGISLISFMLPGNLWLSAILMFLLGIGFLIQVVGSNTLLQCMVDDSMRGRVMSFYTMVVMGIGPIGSLLAGSLASQIGVVYTLVLGGVCSLAGAWYFARHLSVFRIQACPIYVQSGSLASREECRF</sequence>
<keyword evidence="3" id="KW-1003">Cell membrane</keyword>
<reference evidence="9" key="1">
    <citation type="submission" date="2016-08" db="EMBL/GenBank/DDBJ databases">
        <authorList>
            <person name="Seilhamer J.J."/>
        </authorList>
    </citation>
    <scope>NUCLEOTIDE SEQUENCE</scope>
    <source>
        <strain evidence="9">86</strain>
    </source>
</reference>
<evidence type="ECO:0000256" key="1">
    <source>
        <dbReference type="ARBA" id="ARBA00004651"/>
    </source>
</evidence>
<protein>
    <submittedName>
        <fullName evidence="9">Na+/melibiose symporter</fullName>
    </submittedName>
</protein>
<keyword evidence="5 7" id="KW-1133">Transmembrane helix</keyword>
<keyword evidence="2" id="KW-0813">Transport</keyword>
<dbReference type="AlphaFoldDB" id="A0A212LMQ5"/>
<feature type="transmembrane region" description="Helical" evidence="7">
    <location>
        <begin position="16"/>
        <end position="40"/>
    </location>
</feature>
<evidence type="ECO:0000256" key="6">
    <source>
        <dbReference type="ARBA" id="ARBA00023136"/>
    </source>
</evidence>
<comment type="subcellular location">
    <subcellularLocation>
        <location evidence="1">Cell membrane</location>
        <topology evidence="1">Multi-pass membrane protein</topology>
    </subcellularLocation>
</comment>
<evidence type="ECO:0000256" key="4">
    <source>
        <dbReference type="ARBA" id="ARBA00022692"/>
    </source>
</evidence>
<organism evidence="9">
    <name type="scientific">uncultured Sporomusa sp</name>
    <dbReference type="NCBI Taxonomy" id="307249"/>
    <lineage>
        <taxon>Bacteria</taxon>
        <taxon>Bacillati</taxon>
        <taxon>Bacillota</taxon>
        <taxon>Negativicutes</taxon>
        <taxon>Selenomonadales</taxon>
        <taxon>Sporomusaceae</taxon>
        <taxon>Sporomusa</taxon>
        <taxon>environmental samples</taxon>
    </lineage>
</organism>
<accession>A0A212LMQ5</accession>
<gene>
    <name evidence="9" type="ORF">KL86SPO_20241</name>
</gene>
<dbReference type="RefSeq" id="WP_288183252.1">
    <property type="nucleotide sequence ID" value="NZ_LT608335.1"/>
</dbReference>
<name>A0A212LMQ5_9FIRM</name>
<keyword evidence="4 7" id="KW-0812">Transmembrane</keyword>
<evidence type="ECO:0000256" key="7">
    <source>
        <dbReference type="SAM" id="Phobius"/>
    </source>
</evidence>
<dbReference type="Gene3D" id="1.20.1250.20">
    <property type="entry name" value="MFS general substrate transporter like domains"/>
    <property type="match status" value="1"/>
</dbReference>
<evidence type="ECO:0000256" key="2">
    <source>
        <dbReference type="ARBA" id="ARBA00022448"/>
    </source>
</evidence>
<proteinExistence type="predicted"/>
<dbReference type="CDD" id="cd06173">
    <property type="entry name" value="MFS_MefA_like"/>
    <property type="match status" value="1"/>
</dbReference>
<evidence type="ECO:0000256" key="5">
    <source>
        <dbReference type="ARBA" id="ARBA00022989"/>
    </source>
</evidence>
<dbReference type="EMBL" id="FMJE01000002">
    <property type="protein sequence ID" value="SCM78790.1"/>
    <property type="molecule type" value="Genomic_DNA"/>
</dbReference>
<feature type="transmembrane region" description="Helical" evidence="7">
    <location>
        <begin position="78"/>
        <end position="99"/>
    </location>
</feature>
<dbReference type="SUPFAM" id="SSF103473">
    <property type="entry name" value="MFS general substrate transporter"/>
    <property type="match status" value="1"/>
</dbReference>
<keyword evidence="6 7" id="KW-0472">Membrane</keyword>
<dbReference type="PANTHER" id="PTHR23513">
    <property type="entry name" value="INTEGRAL MEMBRANE EFFLUX PROTEIN-RELATED"/>
    <property type="match status" value="1"/>
</dbReference>
<evidence type="ECO:0000313" key="9">
    <source>
        <dbReference type="EMBL" id="SCM78790.1"/>
    </source>
</evidence>
<dbReference type="GO" id="GO:0022857">
    <property type="term" value="F:transmembrane transporter activity"/>
    <property type="evidence" value="ECO:0007669"/>
    <property type="project" value="InterPro"/>
</dbReference>
<dbReference type="Pfam" id="PF05977">
    <property type="entry name" value="MFS_3"/>
    <property type="match status" value="1"/>
</dbReference>
<feature type="transmembrane region" description="Helical" evidence="7">
    <location>
        <begin position="259"/>
        <end position="277"/>
    </location>
</feature>
<dbReference type="InterPro" id="IPR010290">
    <property type="entry name" value="TM_effector"/>
</dbReference>
<feature type="transmembrane region" description="Helical" evidence="7">
    <location>
        <begin position="175"/>
        <end position="194"/>
    </location>
</feature>
<evidence type="ECO:0000256" key="3">
    <source>
        <dbReference type="ARBA" id="ARBA00022475"/>
    </source>
</evidence>
<dbReference type="InterPro" id="IPR036259">
    <property type="entry name" value="MFS_trans_sf"/>
</dbReference>